<dbReference type="InterPro" id="IPR005116">
    <property type="entry name" value="Transp-assoc_OB_typ1"/>
</dbReference>
<reference evidence="11 12" key="1">
    <citation type="submission" date="2023-06" db="EMBL/GenBank/DDBJ databases">
        <title>Alteromonas sp. ASW11-36 isolated from intertidal sand.</title>
        <authorList>
            <person name="Li Y."/>
        </authorList>
    </citation>
    <scope>NUCLEOTIDE SEQUENCE [LARGE SCALE GENOMIC DNA]</scope>
    <source>
        <strain evidence="11 12">ASW11-36</strain>
    </source>
</reference>
<evidence type="ECO:0000256" key="7">
    <source>
        <dbReference type="ARBA" id="ARBA00023136"/>
    </source>
</evidence>
<gene>
    <name evidence="11" type="ORF">QTP81_07785</name>
</gene>
<dbReference type="GO" id="GO:0005524">
    <property type="term" value="F:ATP binding"/>
    <property type="evidence" value="ECO:0007669"/>
    <property type="project" value="UniProtKB-KW"/>
</dbReference>
<keyword evidence="1" id="KW-0813">Transport</keyword>
<dbReference type="PROSITE" id="PS00211">
    <property type="entry name" value="ABC_TRANSPORTER_1"/>
    <property type="match status" value="1"/>
</dbReference>
<dbReference type="PANTHER" id="PTHR43514">
    <property type="entry name" value="ABC TRANSPORTER I FAMILY MEMBER 10"/>
    <property type="match status" value="1"/>
</dbReference>
<dbReference type="SUPFAM" id="SSF50331">
    <property type="entry name" value="MOP-like"/>
    <property type="match status" value="1"/>
</dbReference>
<dbReference type="PROSITE" id="PS51866">
    <property type="entry name" value="MOP"/>
    <property type="match status" value="1"/>
</dbReference>
<dbReference type="PROSITE" id="PS50893">
    <property type="entry name" value="ABC_TRANSPORTER_2"/>
    <property type="match status" value="1"/>
</dbReference>
<dbReference type="InterPro" id="IPR003439">
    <property type="entry name" value="ABC_transporter-like_ATP-bd"/>
</dbReference>
<evidence type="ECO:0000256" key="5">
    <source>
        <dbReference type="ARBA" id="ARBA00022840"/>
    </source>
</evidence>
<name>A0ABT7SWW6_9ALTE</name>
<dbReference type="EMBL" id="JAUCBP010000007">
    <property type="protein sequence ID" value="MDM7860494.1"/>
    <property type="molecule type" value="Genomic_DNA"/>
</dbReference>
<dbReference type="Pfam" id="PF03459">
    <property type="entry name" value="TOBE"/>
    <property type="match status" value="1"/>
</dbReference>
<dbReference type="RefSeq" id="WP_289364790.1">
    <property type="nucleotide sequence ID" value="NZ_JAUCBP010000007.1"/>
</dbReference>
<evidence type="ECO:0000256" key="8">
    <source>
        <dbReference type="PROSITE-ProRule" id="PRU01213"/>
    </source>
</evidence>
<proteinExistence type="predicted"/>
<dbReference type="InterPro" id="IPR050334">
    <property type="entry name" value="Molybdenum_import_ModC"/>
</dbReference>
<sequence>MDLTFTLEKDRKQLLAVDCRIPAGVGCIAIYGPSGAGKSTLLRCLAGLEEDMRGAPILWDKHEFCGDRVGIVFQDGVLFPHLTVRGNLSFALQHTPVIGLSHPLAEHSMSSLVNIFEIESLLELPVTKLSGGEAQRVAIVRALLNKPDILLLDEAFSALDKRLKRKLIQFISGLISKGLRVVVVSHALRELAILSDYFIHLEHGNVVNSGSAEMMLPRLQLDADTLSSESLGEPVFSLLAVEPALGLSTEHGTDPIKEFMLGEVRLYASSYFTIHDEMKIRVDANHIVISNNAPGDSSMLNQLPVFIEQIEKRTDGRCLLHMFTRTEAAPQRLYAIVSSLSIEKLNLEAGRHVYASFKAH</sequence>
<dbReference type="Proteomes" id="UP001234343">
    <property type="component" value="Unassembled WGS sequence"/>
</dbReference>
<feature type="domain" description="Mop" evidence="10">
    <location>
        <begin position="296"/>
        <end position="360"/>
    </location>
</feature>
<accession>A0ABT7SWW6</accession>
<organism evidence="11 12">
    <name type="scientific">Alteromonas arenosi</name>
    <dbReference type="NCBI Taxonomy" id="3055817"/>
    <lineage>
        <taxon>Bacteria</taxon>
        <taxon>Pseudomonadati</taxon>
        <taxon>Pseudomonadota</taxon>
        <taxon>Gammaproteobacteria</taxon>
        <taxon>Alteromonadales</taxon>
        <taxon>Alteromonadaceae</taxon>
        <taxon>Alteromonas/Salinimonas group</taxon>
        <taxon>Alteromonas</taxon>
    </lineage>
</organism>
<dbReference type="Gene3D" id="2.40.50.100">
    <property type="match status" value="1"/>
</dbReference>
<dbReference type="SUPFAM" id="SSF52540">
    <property type="entry name" value="P-loop containing nucleoside triphosphate hydrolases"/>
    <property type="match status" value="1"/>
</dbReference>
<keyword evidence="12" id="KW-1185">Reference proteome</keyword>
<evidence type="ECO:0000313" key="11">
    <source>
        <dbReference type="EMBL" id="MDM7860494.1"/>
    </source>
</evidence>
<dbReference type="Gene3D" id="3.40.50.300">
    <property type="entry name" value="P-loop containing nucleotide triphosphate hydrolases"/>
    <property type="match status" value="1"/>
</dbReference>
<keyword evidence="5 11" id="KW-0067">ATP-binding</keyword>
<keyword evidence="3 8" id="KW-0500">Molybdenum</keyword>
<dbReference type="InterPro" id="IPR008995">
    <property type="entry name" value="Mo/tungstate-bd_C_term_dom"/>
</dbReference>
<keyword evidence="6" id="KW-1278">Translocase</keyword>
<keyword evidence="4" id="KW-0547">Nucleotide-binding</keyword>
<evidence type="ECO:0000313" key="12">
    <source>
        <dbReference type="Proteomes" id="UP001234343"/>
    </source>
</evidence>
<keyword evidence="2" id="KW-1003">Cell membrane</keyword>
<dbReference type="InterPro" id="IPR017871">
    <property type="entry name" value="ABC_transporter-like_CS"/>
</dbReference>
<evidence type="ECO:0000256" key="4">
    <source>
        <dbReference type="ARBA" id="ARBA00022741"/>
    </source>
</evidence>
<dbReference type="InterPro" id="IPR027417">
    <property type="entry name" value="P-loop_NTPase"/>
</dbReference>
<evidence type="ECO:0000256" key="2">
    <source>
        <dbReference type="ARBA" id="ARBA00022475"/>
    </source>
</evidence>
<evidence type="ECO:0000256" key="1">
    <source>
        <dbReference type="ARBA" id="ARBA00022448"/>
    </source>
</evidence>
<evidence type="ECO:0000256" key="6">
    <source>
        <dbReference type="ARBA" id="ARBA00022967"/>
    </source>
</evidence>
<feature type="domain" description="ABC transporter" evidence="9">
    <location>
        <begin position="1"/>
        <end position="228"/>
    </location>
</feature>
<dbReference type="InterPro" id="IPR004606">
    <property type="entry name" value="Mop_domain"/>
</dbReference>
<evidence type="ECO:0000259" key="10">
    <source>
        <dbReference type="PROSITE" id="PS51866"/>
    </source>
</evidence>
<protein>
    <submittedName>
        <fullName evidence="11">ATP-binding cassette domain-containing protein</fullName>
    </submittedName>
</protein>
<comment type="caution">
    <text evidence="11">The sequence shown here is derived from an EMBL/GenBank/DDBJ whole genome shotgun (WGS) entry which is preliminary data.</text>
</comment>
<dbReference type="SMART" id="SM00382">
    <property type="entry name" value="AAA"/>
    <property type="match status" value="1"/>
</dbReference>
<dbReference type="PANTHER" id="PTHR43514:SF4">
    <property type="entry name" value="ABC TRANSPORTER I FAMILY MEMBER 10"/>
    <property type="match status" value="1"/>
</dbReference>
<keyword evidence="7" id="KW-0472">Membrane</keyword>
<evidence type="ECO:0000259" key="9">
    <source>
        <dbReference type="PROSITE" id="PS50893"/>
    </source>
</evidence>
<dbReference type="Pfam" id="PF00005">
    <property type="entry name" value="ABC_tran"/>
    <property type="match status" value="1"/>
</dbReference>
<evidence type="ECO:0000256" key="3">
    <source>
        <dbReference type="ARBA" id="ARBA00022505"/>
    </source>
</evidence>
<dbReference type="InterPro" id="IPR003593">
    <property type="entry name" value="AAA+_ATPase"/>
</dbReference>